<protein>
    <submittedName>
        <fullName evidence="7">LysR family glycine cleavage system transcriptional activator</fullName>
    </submittedName>
</protein>
<dbReference type="EMBL" id="JACICD010000003">
    <property type="protein sequence ID" value="MBB3771177.1"/>
    <property type="molecule type" value="Genomic_DNA"/>
</dbReference>
<evidence type="ECO:0000256" key="4">
    <source>
        <dbReference type="ARBA" id="ARBA00023163"/>
    </source>
</evidence>
<comment type="caution">
    <text evidence="7">The sequence shown here is derived from an EMBL/GenBank/DDBJ whole genome shotgun (WGS) entry which is preliminary data.</text>
</comment>
<dbReference type="CDD" id="cd08432">
    <property type="entry name" value="PBP2_GcdR_TrpI_HvrB_AmpR_like"/>
    <property type="match status" value="1"/>
</dbReference>
<organism evidence="7 8">
    <name type="scientific">Ancylobacter tetraedralis</name>
    <dbReference type="NCBI Taxonomy" id="217068"/>
    <lineage>
        <taxon>Bacteria</taxon>
        <taxon>Pseudomonadati</taxon>
        <taxon>Pseudomonadota</taxon>
        <taxon>Alphaproteobacteria</taxon>
        <taxon>Hyphomicrobiales</taxon>
        <taxon>Xanthobacteraceae</taxon>
        <taxon>Ancylobacter</taxon>
    </lineage>
</organism>
<dbReference type="InterPro" id="IPR000847">
    <property type="entry name" value="LysR_HTH_N"/>
</dbReference>
<dbReference type="InterPro" id="IPR005119">
    <property type="entry name" value="LysR_subst-bd"/>
</dbReference>
<keyword evidence="4" id="KW-0804">Transcription</keyword>
<dbReference type="Gene3D" id="1.10.10.10">
    <property type="entry name" value="Winged helix-like DNA-binding domain superfamily/Winged helix DNA-binding domain"/>
    <property type="match status" value="1"/>
</dbReference>
<evidence type="ECO:0000256" key="2">
    <source>
        <dbReference type="ARBA" id="ARBA00023015"/>
    </source>
</evidence>
<dbReference type="InterPro" id="IPR036388">
    <property type="entry name" value="WH-like_DNA-bd_sf"/>
</dbReference>
<dbReference type="GO" id="GO:0003700">
    <property type="term" value="F:DNA-binding transcription factor activity"/>
    <property type="evidence" value="ECO:0007669"/>
    <property type="project" value="InterPro"/>
</dbReference>
<dbReference type="SUPFAM" id="SSF46785">
    <property type="entry name" value="Winged helix' DNA-binding domain"/>
    <property type="match status" value="1"/>
</dbReference>
<keyword evidence="2" id="KW-0805">Transcription regulation</keyword>
<evidence type="ECO:0000256" key="1">
    <source>
        <dbReference type="ARBA" id="ARBA00009437"/>
    </source>
</evidence>
<feature type="domain" description="HTH lysR-type" evidence="6">
    <location>
        <begin position="5"/>
        <end position="62"/>
    </location>
</feature>
<proteinExistence type="inferred from homology"/>
<evidence type="ECO:0000259" key="6">
    <source>
        <dbReference type="PROSITE" id="PS50931"/>
    </source>
</evidence>
<dbReference type="InterPro" id="IPR058163">
    <property type="entry name" value="LysR-type_TF_proteobact-type"/>
</dbReference>
<dbReference type="AlphaFoldDB" id="A0A839Z9K1"/>
<sequence>MKDLPYLRAMLAFEWFGRTGSMTDAAVALGVTTGAISQHIRHLEEVLGVKLVHRHGNSVRLTLLGHTYHAQLATGFGALRSAQDIIRAAKSSAVLTVSSLRSLATKWLGPRVFDWQGQNKDAKVRLIGDAAEPDLDREDIDYRVTYGPNAARHAQTAVLFTDYVVPVCTPQLLRDSAPRNPAELLHVLPLIGIEWPNPAGQSPNWTQWSRHVGLEMGEVVPHMTFSFSNAALDATLYGKGCALGQFSMVSDDIAAGRLIVPFDIRMRMPEPYYLAWSASAFEKPHSRTFHRWLTALGKAQDEAYGAGKSGTPDRQATATRSLT</sequence>
<keyword evidence="8" id="KW-1185">Reference proteome</keyword>
<dbReference type="Pfam" id="PF03466">
    <property type="entry name" value="LysR_substrate"/>
    <property type="match status" value="1"/>
</dbReference>
<dbReference type="GO" id="GO:0006351">
    <property type="term" value="P:DNA-templated transcription"/>
    <property type="evidence" value="ECO:0007669"/>
    <property type="project" value="TreeGrafter"/>
</dbReference>
<dbReference type="PROSITE" id="PS50931">
    <property type="entry name" value="HTH_LYSR"/>
    <property type="match status" value="1"/>
</dbReference>
<dbReference type="PANTHER" id="PTHR30537:SF74">
    <property type="entry name" value="HTH-TYPE TRANSCRIPTIONAL REGULATOR TRPI"/>
    <property type="match status" value="1"/>
</dbReference>
<evidence type="ECO:0000256" key="3">
    <source>
        <dbReference type="ARBA" id="ARBA00023125"/>
    </source>
</evidence>
<evidence type="ECO:0000313" key="8">
    <source>
        <dbReference type="Proteomes" id="UP000533469"/>
    </source>
</evidence>
<dbReference type="SUPFAM" id="SSF53850">
    <property type="entry name" value="Periplasmic binding protein-like II"/>
    <property type="match status" value="1"/>
</dbReference>
<dbReference type="Gene3D" id="3.40.190.10">
    <property type="entry name" value="Periplasmic binding protein-like II"/>
    <property type="match status" value="2"/>
</dbReference>
<dbReference type="RefSeq" id="WP_183189366.1">
    <property type="nucleotide sequence ID" value="NZ_JACICD010000003.1"/>
</dbReference>
<accession>A0A839Z9K1</accession>
<dbReference type="InterPro" id="IPR036390">
    <property type="entry name" value="WH_DNA-bd_sf"/>
</dbReference>
<dbReference type="Pfam" id="PF00126">
    <property type="entry name" value="HTH_1"/>
    <property type="match status" value="1"/>
</dbReference>
<dbReference type="Proteomes" id="UP000533469">
    <property type="component" value="Unassembled WGS sequence"/>
</dbReference>
<name>A0A839Z9K1_9HYPH</name>
<dbReference type="GO" id="GO:0043565">
    <property type="term" value="F:sequence-specific DNA binding"/>
    <property type="evidence" value="ECO:0007669"/>
    <property type="project" value="TreeGrafter"/>
</dbReference>
<evidence type="ECO:0000256" key="5">
    <source>
        <dbReference type="SAM" id="MobiDB-lite"/>
    </source>
</evidence>
<comment type="similarity">
    <text evidence="1">Belongs to the LysR transcriptional regulatory family.</text>
</comment>
<evidence type="ECO:0000313" key="7">
    <source>
        <dbReference type="EMBL" id="MBB3771177.1"/>
    </source>
</evidence>
<feature type="region of interest" description="Disordered" evidence="5">
    <location>
        <begin position="303"/>
        <end position="323"/>
    </location>
</feature>
<reference evidence="7 8" key="1">
    <citation type="submission" date="2020-08" db="EMBL/GenBank/DDBJ databases">
        <title>Genomic Encyclopedia of Type Strains, Phase IV (KMG-IV): sequencing the most valuable type-strain genomes for metagenomic binning, comparative biology and taxonomic classification.</title>
        <authorList>
            <person name="Goeker M."/>
        </authorList>
    </citation>
    <scope>NUCLEOTIDE SEQUENCE [LARGE SCALE GENOMIC DNA]</scope>
    <source>
        <strain evidence="7 8">DSM 5895</strain>
    </source>
</reference>
<gene>
    <name evidence="7" type="ORF">FHS55_001776</name>
</gene>
<keyword evidence="3" id="KW-0238">DNA-binding</keyword>
<dbReference type="PANTHER" id="PTHR30537">
    <property type="entry name" value="HTH-TYPE TRANSCRIPTIONAL REGULATOR"/>
    <property type="match status" value="1"/>
</dbReference>
<feature type="compositionally biased region" description="Polar residues" evidence="5">
    <location>
        <begin position="312"/>
        <end position="323"/>
    </location>
</feature>